<dbReference type="GO" id="GO:0000976">
    <property type="term" value="F:transcription cis-regulatory region binding"/>
    <property type="evidence" value="ECO:0007669"/>
    <property type="project" value="TreeGrafter"/>
</dbReference>
<dbReference type="SUPFAM" id="SSF46689">
    <property type="entry name" value="Homeodomain-like"/>
    <property type="match status" value="1"/>
</dbReference>
<keyword evidence="1 2" id="KW-0238">DNA-binding</keyword>
<dbReference type="PROSITE" id="PS01081">
    <property type="entry name" value="HTH_TETR_1"/>
    <property type="match status" value="1"/>
</dbReference>
<sequence>MAGRQGDTKAEIRRVAMELFTEQGYEATSLREIAERLGVTKAALYYHFRSKEDIVRSLFGDHLAALDELIAWAKTQTPGPRLRTEVIDRMLRLSVEHGRRAMQFALANQHVVRDLHPGKENVHERLNTLFEAITDPDATVQEALRTRVALLSINLTMFAAQGLDATDEQVEAAAREIAHRLAAEAAHG</sequence>
<proteinExistence type="predicted"/>
<dbReference type="PANTHER" id="PTHR30055:SF226">
    <property type="entry name" value="HTH-TYPE TRANSCRIPTIONAL REGULATOR PKSA"/>
    <property type="match status" value="1"/>
</dbReference>
<evidence type="ECO:0000256" key="1">
    <source>
        <dbReference type="ARBA" id="ARBA00023125"/>
    </source>
</evidence>
<evidence type="ECO:0000256" key="2">
    <source>
        <dbReference type="PROSITE-ProRule" id="PRU00335"/>
    </source>
</evidence>
<name>A0A7W7HWD0_9ACTN</name>
<dbReference type="RefSeq" id="WP_239087124.1">
    <property type="nucleotide sequence ID" value="NZ_BOMK01000002.1"/>
</dbReference>
<gene>
    <name evidence="4" type="ORF">BJ971_002462</name>
</gene>
<dbReference type="PANTHER" id="PTHR30055">
    <property type="entry name" value="HTH-TYPE TRANSCRIPTIONAL REGULATOR RUTR"/>
    <property type="match status" value="1"/>
</dbReference>
<protein>
    <submittedName>
        <fullName evidence="4">AcrR family transcriptional regulator</fullName>
    </submittedName>
</protein>
<dbReference type="Pfam" id="PF00440">
    <property type="entry name" value="TetR_N"/>
    <property type="match status" value="1"/>
</dbReference>
<reference evidence="4 5" key="1">
    <citation type="submission" date="2020-08" db="EMBL/GenBank/DDBJ databases">
        <title>Sequencing the genomes of 1000 actinobacteria strains.</title>
        <authorList>
            <person name="Klenk H.-P."/>
        </authorList>
    </citation>
    <scope>NUCLEOTIDE SEQUENCE [LARGE SCALE GENOMIC DNA]</scope>
    <source>
        <strain evidence="4 5">DSM 43149</strain>
    </source>
</reference>
<dbReference type="PRINTS" id="PR00455">
    <property type="entry name" value="HTHTETR"/>
</dbReference>
<organism evidence="4 5">
    <name type="scientific">Actinoplanes digitatis</name>
    <dbReference type="NCBI Taxonomy" id="1868"/>
    <lineage>
        <taxon>Bacteria</taxon>
        <taxon>Bacillati</taxon>
        <taxon>Actinomycetota</taxon>
        <taxon>Actinomycetes</taxon>
        <taxon>Micromonosporales</taxon>
        <taxon>Micromonosporaceae</taxon>
        <taxon>Actinoplanes</taxon>
    </lineage>
</organism>
<dbReference type="AlphaFoldDB" id="A0A7W7HWD0"/>
<evidence type="ECO:0000313" key="4">
    <source>
        <dbReference type="EMBL" id="MBB4761906.1"/>
    </source>
</evidence>
<dbReference type="Gene3D" id="1.10.357.10">
    <property type="entry name" value="Tetracycline Repressor, domain 2"/>
    <property type="match status" value="1"/>
</dbReference>
<dbReference type="InterPro" id="IPR050109">
    <property type="entry name" value="HTH-type_TetR-like_transc_reg"/>
</dbReference>
<dbReference type="PROSITE" id="PS50977">
    <property type="entry name" value="HTH_TETR_2"/>
    <property type="match status" value="1"/>
</dbReference>
<evidence type="ECO:0000313" key="5">
    <source>
        <dbReference type="Proteomes" id="UP000578112"/>
    </source>
</evidence>
<dbReference type="InterPro" id="IPR023772">
    <property type="entry name" value="DNA-bd_HTH_TetR-type_CS"/>
</dbReference>
<dbReference type="InterPro" id="IPR001647">
    <property type="entry name" value="HTH_TetR"/>
</dbReference>
<dbReference type="Proteomes" id="UP000578112">
    <property type="component" value="Unassembled WGS sequence"/>
</dbReference>
<dbReference type="EMBL" id="JACHNH010000001">
    <property type="protein sequence ID" value="MBB4761906.1"/>
    <property type="molecule type" value="Genomic_DNA"/>
</dbReference>
<accession>A0A7W7HWD0</accession>
<feature type="DNA-binding region" description="H-T-H motif" evidence="2">
    <location>
        <begin position="29"/>
        <end position="48"/>
    </location>
</feature>
<feature type="domain" description="HTH tetR-type" evidence="3">
    <location>
        <begin position="6"/>
        <end position="66"/>
    </location>
</feature>
<dbReference type="GO" id="GO:0003700">
    <property type="term" value="F:DNA-binding transcription factor activity"/>
    <property type="evidence" value="ECO:0007669"/>
    <property type="project" value="TreeGrafter"/>
</dbReference>
<dbReference type="InterPro" id="IPR009057">
    <property type="entry name" value="Homeodomain-like_sf"/>
</dbReference>
<evidence type="ECO:0000259" key="3">
    <source>
        <dbReference type="PROSITE" id="PS50977"/>
    </source>
</evidence>
<keyword evidence="5" id="KW-1185">Reference proteome</keyword>
<comment type="caution">
    <text evidence="4">The sequence shown here is derived from an EMBL/GenBank/DDBJ whole genome shotgun (WGS) entry which is preliminary data.</text>
</comment>